<evidence type="ECO:0000313" key="2">
    <source>
        <dbReference type="Proteomes" id="UP001566132"/>
    </source>
</evidence>
<sequence length="99" mass="11853">MIKDGKIMLNVRPNLKVLTRTNGKSAQQNNRCHLLHLWYLSYSLNIPSIRLVNIGILNDKYFLRYFSQLKNLQNRSERLWFGSKKHSYRIEFSAFCLFE</sequence>
<comment type="caution">
    <text evidence="1">The sequence shown here is derived from an EMBL/GenBank/DDBJ whole genome shotgun (WGS) entry which is preliminary data.</text>
</comment>
<dbReference type="Proteomes" id="UP001566132">
    <property type="component" value="Unassembled WGS sequence"/>
</dbReference>
<protein>
    <submittedName>
        <fullName evidence="1">Uncharacterized protein</fullName>
    </submittedName>
</protein>
<reference evidence="1 2" key="1">
    <citation type="submission" date="2024-05" db="EMBL/GenBank/DDBJ databases">
        <title>Genetic variation in Jamaican populations of the coffee berry borer (Hypothenemus hampei).</title>
        <authorList>
            <person name="Errbii M."/>
            <person name="Myrie A."/>
        </authorList>
    </citation>
    <scope>NUCLEOTIDE SEQUENCE [LARGE SCALE GENOMIC DNA]</scope>
    <source>
        <strain evidence="1">JA-Hopewell-2020-01-JO</strain>
        <tissue evidence="1">Whole body</tissue>
    </source>
</reference>
<dbReference type="AlphaFoldDB" id="A0ABD1F265"/>
<keyword evidence="2" id="KW-1185">Reference proteome</keyword>
<accession>A0ABD1F265</accession>
<gene>
    <name evidence="1" type="ORF">ABEB36_003720</name>
</gene>
<proteinExistence type="predicted"/>
<evidence type="ECO:0000313" key="1">
    <source>
        <dbReference type="EMBL" id="KAL1508900.1"/>
    </source>
</evidence>
<name>A0ABD1F265_HYPHA</name>
<organism evidence="1 2">
    <name type="scientific">Hypothenemus hampei</name>
    <name type="common">Coffee berry borer</name>
    <dbReference type="NCBI Taxonomy" id="57062"/>
    <lineage>
        <taxon>Eukaryota</taxon>
        <taxon>Metazoa</taxon>
        <taxon>Ecdysozoa</taxon>
        <taxon>Arthropoda</taxon>
        <taxon>Hexapoda</taxon>
        <taxon>Insecta</taxon>
        <taxon>Pterygota</taxon>
        <taxon>Neoptera</taxon>
        <taxon>Endopterygota</taxon>
        <taxon>Coleoptera</taxon>
        <taxon>Polyphaga</taxon>
        <taxon>Cucujiformia</taxon>
        <taxon>Curculionidae</taxon>
        <taxon>Scolytinae</taxon>
        <taxon>Hypothenemus</taxon>
    </lineage>
</organism>
<dbReference type="EMBL" id="JBDJPC010000003">
    <property type="protein sequence ID" value="KAL1508900.1"/>
    <property type="molecule type" value="Genomic_DNA"/>
</dbReference>